<evidence type="ECO:0000313" key="1">
    <source>
        <dbReference type="EMBL" id="ELQ57984.1"/>
    </source>
</evidence>
<organism>
    <name type="scientific">Pyricularia oryzae (strain P131)</name>
    <name type="common">Rice blast fungus</name>
    <name type="synonym">Magnaporthe oryzae</name>
    <dbReference type="NCBI Taxonomy" id="1143193"/>
    <lineage>
        <taxon>Eukaryota</taxon>
        <taxon>Fungi</taxon>
        <taxon>Dikarya</taxon>
        <taxon>Ascomycota</taxon>
        <taxon>Pezizomycotina</taxon>
        <taxon>Sordariomycetes</taxon>
        <taxon>Sordariomycetidae</taxon>
        <taxon>Magnaporthales</taxon>
        <taxon>Pyriculariaceae</taxon>
        <taxon>Pyricularia</taxon>
    </lineage>
</organism>
<name>L7IR08_PYRO1</name>
<dbReference type="EMBL" id="JH794443">
    <property type="protein sequence ID" value="ELQ57984.1"/>
    <property type="molecule type" value="Genomic_DNA"/>
</dbReference>
<protein>
    <submittedName>
        <fullName evidence="1">Uncharacterized protein</fullName>
    </submittedName>
</protein>
<gene>
    <name evidence="1" type="ORF">OOW_P131scaffold01754g5</name>
</gene>
<reference evidence="1" key="1">
    <citation type="journal article" date="2012" name="PLoS Genet.">
        <title>Comparative analysis of the genomes of two field isolates of the rice blast fungus Magnaporthe oryzae.</title>
        <authorList>
            <person name="Xue M."/>
            <person name="Yang J."/>
            <person name="Li Z."/>
            <person name="Hu S."/>
            <person name="Yao N."/>
            <person name="Dean R.A."/>
            <person name="Zhao W."/>
            <person name="Shen M."/>
            <person name="Zhang H."/>
            <person name="Li C."/>
            <person name="Liu L."/>
            <person name="Cao L."/>
            <person name="Xu X."/>
            <person name="Xing Y."/>
            <person name="Hsiang T."/>
            <person name="Zhang Z."/>
            <person name="Xu J.R."/>
            <person name="Peng Y.L."/>
        </authorList>
    </citation>
    <scope>NUCLEOTIDE SEQUENCE [LARGE SCALE GENOMIC DNA]</scope>
    <source>
        <strain evidence="1">P131</strain>
    </source>
</reference>
<accession>L7IR08</accession>
<proteinExistence type="predicted"/>
<sequence>MVNLGRRVVRNLRPNGAVATAVIQDIIRALVRRMKKCLMYTALIVLRLRSPNVEIITNSSTVTPG</sequence>
<dbReference type="AlphaFoldDB" id="L7IR08"/>